<dbReference type="Pfam" id="PF14321">
    <property type="entry name" value="DUF4382"/>
    <property type="match status" value="1"/>
</dbReference>
<comment type="caution">
    <text evidence="2">The sequence shown here is derived from an EMBL/GenBank/DDBJ whole genome shotgun (WGS) entry which is preliminary data.</text>
</comment>
<keyword evidence="3" id="KW-1185">Reference proteome</keyword>
<accession>K1LKG5</accession>
<evidence type="ECO:0000259" key="1">
    <source>
        <dbReference type="Pfam" id="PF14321"/>
    </source>
</evidence>
<dbReference type="Proteomes" id="UP000004478">
    <property type="component" value="Unassembled WGS sequence"/>
</dbReference>
<organism evidence="2 3">
    <name type="scientific">Cecembia lonarensis (strain CCUG 58316 / KCTC 22772 / LW9)</name>
    <dbReference type="NCBI Taxonomy" id="1225176"/>
    <lineage>
        <taxon>Bacteria</taxon>
        <taxon>Pseudomonadati</taxon>
        <taxon>Bacteroidota</taxon>
        <taxon>Cytophagia</taxon>
        <taxon>Cytophagales</taxon>
        <taxon>Cyclobacteriaceae</taxon>
        <taxon>Cecembia</taxon>
    </lineage>
</organism>
<evidence type="ECO:0000313" key="2">
    <source>
        <dbReference type="EMBL" id="EKB50833.1"/>
    </source>
</evidence>
<reference evidence="2 3" key="1">
    <citation type="journal article" date="2012" name="J. Bacteriol.">
        <title>Draft Genome Sequence of Cecembia lonarensis Strain LW9T, Isolated from Lonar Lake, a Haloalkaline Lake in India.</title>
        <authorList>
            <person name="Shivaji S."/>
            <person name="Ara S."/>
            <person name="Singh A."/>
            <person name="Pinnaka A.K."/>
        </authorList>
    </citation>
    <scope>NUCLEOTIDE SEQUENCE [LARGE SCALE GENOMIC DNA]</scope>
    <source>
        <strain evidence="2 3">LW9</strain>
    </source>
</reference>
<protein>
    <recommendedName>
        <fullName evidence="1">DUF4382 domain-containing protein</fullName>
    </recommendedName>
</protein>
<feature type="domain" description="DUF4382" evidence="1">
    <location>
        <begin position="47"/>
        <end position="199"/>
    </location>
</feature>
<dbReference type="InterPro" id="IPR025491">
    <property type="entry name" value="DUF4382"/>
</dbReference>
<proteinExistence type="predicted"/>
<dbReference type="AlphaFoldDB" id="K1LKG5"/>
<name>K1LKG5_CECL9</name>
<dbReference type="EMBL" id="AMGM01000005">
    <property type="protein sequence ID" value="EKB50833.1"/>
    <property type="molecule type" value="Genomic_DNA"/>
</dbReference>
<sequence>MFTLKRNQILRFMKTMKSLFGLSVAIIALLTFGLFSCSNDEAITGEGQIKLNITDAPIDQEGVSGVFITFTGIEFQKDGGPWQTAEEFEGPVTINLLELQNGRTELLGDFTAGAGNYTGLRFMLDAPERGRNPSNPGCFIEFEDGRIEPLFVPSGAQTGYKAIGEFTVPLNGTVEITADFDLRRSVVEAGASGIFILKPTIKVIVNNQAGGIRGNITNREAEINYVVYAYEAGTYTEEESADPEAEAVRFPNSLSNTGAEDNGNYMLAFLAPGDYDLVVVAVDAEGIPTVVKIEEDISVTSREITVVNIEL</sequence>
<evidence type="ECO:0000313" key="3">
    <source>
        <dbReference type="Proteomes" id="UP000004478"/>
    </source>
</evidence>
<gene>
    <name evidence="2" type="ORF">B879_00578</name>
</gene>